<dbReference type="EMBL" id="LK022888">
    <property type="protein sequence ID" value="VTZ69226.1"/>
    <property type="molecule type" value="Genomic_DNA"/>
</dbReference>
<dbReference type="InterPro" id="IPR024078">
    <property type="entry name" value="LmbE-like_dom_sf"/>
</dbReference>
<dbReference type="EMBL" id="LT608177">
    <property type="protein sequence ID" value="SCM23756.1"/>
    <property type="molecule type" value="Genomic_DNA"/>
</dbReference>
<dbReference type="Proteomes" id="UP000071118">
    <property type="component" value="Chromosome 11"/>
</dbReference>
<evidence type="ECO:0000313" key="7">
    <source>
        <dbReference type="Proteomes" id="UP000071118"/>
    </source>
</evidence>
<dbReference type="VEuPathDB" id="PlasmoDB:PCHAS_1123100"/>
<feature type="transmembrane region" description="Helical" evidence="3">
    <location>
        <begin position="6"/>
        <end position="25"/>
    </location>
</feature>
<evidence type="ECO:0000313" key="4">
    <source>
        <dbReference type="EMBL" id="SCM23756.1"/>
    </source>
</evidence>
<dbReference type="SUPFAM" id="SSF102588">
    <property type="entry name" value="LmbE-like"/>
    <property type="match status" value="1"/>
</dbReference>
<accession>A0A077TN43</accession>
<organism evidence="5 8">
    <name type="scientific">Plasmodium chabaudi chabaudi</name>
    <dbReference type="NCBI Taxonomy" id="31271"/>
    <lineage>
        <taxon>Eukaryota</taxon>
        <taxon>Sar</taxon>
        <taxon>Alveolata</taxon>
        <taxon>Apicomplexa</taxon>
        <taxon>Aconoidasida</taxon>
        <taxon>Haemosporida</taxon>
        <taxon>Plasmodiidae</taxon>
        <taxon>Plasmodium</taxon>
        <taxon>Plasmodium (Vinckeia)</taxon>
    </lineage>
</organism>
<reference evidence="6 7" key="1">
    <citation type="journal article" date="2014" name="BMC Biol.">
        <title>A comprehensive evaluation of rodent malaria parasite genomes and gene expression.</title>
        <authorList>
            <person name="Otto T.D."/>
            <person name="Bohme U."/>
            <person name="Jackson A.P."/>
            <person name="Hunt M."/>
            <person name="Franke-Fayard B."/>
            <person name="Hoeijmakers W.A."/>
            <person name="Religa A.A."/>
            <person name="Robertson L."/>
            <person name="Sanders M."/>
            <person name="Ogun S.A."/>
            <person name="Cunningham D."/>
            <person name="Erhart A."/>
            <person name="Billker O."/>
            <person name="Khan S.M."/>
            <person name="Stunnenberg H.G."/>
            <person name="Langhorne J."/>
            <person name="Holder A.A."/>
            <person name="Waters A.P."/>
            <person name="Newbold C.I."/>
            <person name="Pain A."/>
            <person name="Berriman M."/>
            <person name="Janse C.J."/>
        </authorList>
    </citation>
    <scope>NUCLEOTIDE SEQUENCE [LARGE SCALE GENOMIC DNA]</scope>
    <source>
        <strain evidence="6 7">AS</strain>
    </source>
</reference>
<evidence type="ECO:0000313" key="5">
    <source>
        <dbReference type="EMBL" id="SCN61213.1"/>
    </source>
</evidence>
<feature type="transmembrane region" description="Helical" evidence="3">
    <location>
        <begin position="221"/>
        <end position="237"/>
    </location>
</feature>
<keyword evidence="3" id="KW-0472">Membrane</keyword>
<protein>
    <recommendedName>
        <fullName evidence="2">N-acetylglucosaminylphosphatidylinositol deacetylase</fullName>
        <ecNumber evidence="2">3.5.1.89</ecNumber>
    </recommendedName>
</protein>
<sequence>MNNLMVESIALLVVGVGYGVIHYYLNTKKNKLIDLFKEGNICIVVAHPDDEVMFFLPTLKLLFNNKDKTEIFILSLSNGNYYGIGKIREKEFTKVWSYLGGHPDNYKILDDPNLQDGWNPWNEQYISKVLSKFCSKRNIKKVLTFDDYGVSGHPNHISVYKGAEILAKSKSIQLFSLCSTNLIQKYLGILSFPFIFHKSLLSVTFNPISLLRLMFLYRSQFVFYRVLFCLFSQYAYYNTYVLHEDT</sequence>
<evidence type="ECO:0000256" key="1">
    <source>
        <dbReference type="ARBA" id="ARBA00006066"/>
    </source>
</evidence>
<dbReference type="GO" id="GO:0000225">
    <property type="term" value="F:N-acetylglucosaminylphosphatidylinositol deacetylase activity"/>
    <property type="evidence" value="ECO:0007669"/>
    <property type="project" value="UniProtKB-EC"/>
</dbReference>
<dbReference type="PANTHER" id="PTHR12993:SF11">
    <property type="entry name" value="N-ACETYLGLUCOSAMINYL-PHOSPHATIDYLINOSITOL DE-N-ACETYLASE"/>
    <property type="match status" value="1"/>
</dbReference>
<dbReference type="Proteomes" id="UP000507163">
    <property type="component" value="Chromosome 11"/>
</dbReference>
<reference evidence="6" key="2">
    <citation type="submission" date="2014-05" db="EMBL/GenBank/DDBJ databases">
        <authorList>
            <person name="Aslett M.A."/>
            <person name="De Silva N."/>
        </authorList>
    </citation>
    <scope>NUCLEOTIDE SEQUENCE</scope>
    <source>
        <strain evidence="6">AS</strain>
    </source>
</reference>
<keyword evidence="3" id="KW-1133">Transmembrane helix</keyword>
<evidence type="ECO:0000313" key="6">
    <source>
        <dbReference type="EMBL" id="VTZ69226.1"/>
    </source>
</evidence>
<dbReference type="KEGG" id="pcb:PCHAS_1123100"/>
<evidence type="ECO:0000313" key="8">
    <source>
        <dbReference type="Proteomes" id="UP000195489"/>
    </source>
</evidence>
<proteinExistence type="inferred from homology"/>
<dbReference type="Pfam" id="PF02585">
    <property type="entry name" value="PIG-L"/>
    <property type="match status" value="1"/>
</dbReference>
<dbReference type="UniPathway" id="UPA00196"/>
<reference evidence="8 9" key="3">
    <citation type="submission" date="2016-08" db="EMBL/GenBank/DDBJ databases">
        <authorList>
            <consortium name="Pathogen Informatics"/>
        </authorList>
    </citation>
    <scope>NUCLEOTIDE SEQUENCE [LARGE SCALE GENOMIC DNA]</scope>
    <source>
        <strain evidence="4 9">AJ</strain>
        <strain evidence="6">AS</strain>
        <strain evidence="5 8">CB</strain>
    </source>
</reference>
<dbReference type="GeneID" id="3498604"/>
<dbReference type="GO" id="GO:0006506">
    <property type="term" value="P:GPI anchor biosynthetic process"/>
    <property type="evidence" value="ECO:0007669"/>
    <property type="project" value="UniProtKB-UniPathway"/>
</dbReference>
<evidence type="ECO:0000256" key="2">
    <source>
        <dbReference type="ARBA" id="ARBA00012176"/>
    </source>
</evidence>
<dbReference type="GO" id="GO:0005783">
    <property type="term" value="C:endoplasmic reticulum"/>
    <property type="evidence" value="ECO:0007669"/>
    <property type="project" value="TreeGrafter"/>
</dbReference>
<dbReference type="PANTHER" id="PTHR12993">
    <property type="entry name" value="N-ACETYLGLUCOSAMINYL-PHOSPHATIDYLINOSITOL DE-N-ACETYLASE-RELATED"/>
    <property type="match status" value="1"/>
</dbReference>
<dbReference type="OrthoDB" id="440160at2759"/>
<name>A0A077TN43_PLACU</name>
<comment type="similarity">
    <text evidence="1">Belongs to the PIGL family.</text>
</comment>
<dbReference type="RefSeq" id="XP_016653995.1">
    <property type="nucleotide sequence ID" value="XM_016798611.1"/>
</dbReference>
<dbReference type="GO" id="GO:0016020">
    <property type="term" value="C:membrane"/>
    <property type="evidence" value="ECO:0007669"/>
    <property type="project" value="GOC"/>
</dbReference>
<dbReference type="EMBL" id="LT608163">
    <property type="protein sequence ID" value="SCN61213.1"/>
    <property type="molecule type" value="Genomic_DNA"/>
</dbReference>
<dbReference type="InterPro" id="IPR003737">
    <property type="entry name" value="GlcNAc_PI_deacetylase-related"/>
</dbReference>
<dbReference type="AlphaFoldDB" id="A0A077TN43"/>
<keyword evidence="3" id="KW-0812">Transmembrane</keyword>
<evidence type="ECO:0000313" key="9">
    <source>
        <dbReference type="Proteomes" id="UP000507163"/>
    </source>
</evidence>
<gene>
    <name evidence="4" type="ORF">PCHAJ_000283800</name>
    <name evidence="6" type="ORF">PCHAS_1123100</name>
    <name evidence="5" type="ORF">PCHCB_000285200</name>
</gene>
<evidence type="ECO:0000256" key="3">
    <source>
        <dbReference type="SAM" id="Phobius"/>
    </source>
</evidence>
<keyword evidence="5" id="KW-0378">Hydrolase</keyword>
<dbReference type="Proteomes" id="UP000195489">
    <property type="component" value="Chromosome 11"/>
</dbReference>
<keyword evidence="7" id="KW-1185">Reference proteome</keyword>
<dbReference type="Gene3D" id="3.40.50.10320">
    <property type="entry name" value="LmbE-like"/>
    <property type="match status" value="1"/>
</dbReference>
<dbReference type="EC" id="3.5.1.89" evidence="2"/>